<reference evidence="1 2" key="1">
    <citation type="submission" date="2018-11" db="EMBL/GenBank/DDBJ databases">
        <authorList>
            <consortium name="Pathogen Informatics"/>
        </authorList>
    </citation>
    <scope>NUCLEOTIDE SEQUENCE [LARGE SCALE GENOMIC DNA]</scope>
    <source>
        <strain evidence="1 2">Zambia</strain>
    </source>
</reference>
<dbReference type="EMBL" id="UZAI01021170">
    <property type="protein sequence ID" value="VDP54673.1"/>
    <property type="molecule type" value="Genomic_DNA"/>
</dbReference>
<accession>A0A183NAH2</accession>
<evidence type="ECO:0000313" key="2">
    <source>
        <dbReference type="Proteomes" id="UP000277204"/>
    </source>
</evidence>
<name>A0A183NAH2_9TREM</name>
<proteinExistence type="predicted"/>
<sequence length="68" mass="7922">MKQLCDTTNKLAGKYSKPERIIENKTGKLITGIQEQRNIWIEHFEELLNRSTFLDIEAPYTDLPIDVT</sequence>
<dbReference type="Proteomes" id="UP000277204">
    <property type="component" value="Unassembled WGS sequence"/>
</dbReference>
<protein>
    <submittedName>
        <fullName evidence="1">Uncharacterized protein</fullName>
    </submittedName>
</protein>
<dbReference type="AlphaFoldDB" id="A0A183NAH2"/>
<organism evidence="1 2">
    <name type="scientific">Schistosoma margrebowiei</name>
    <dbReference type="NCBI Taxonomy" id="48269"/>
    <lineage>
        <taxon>Eukaryota</taxon>
        <taxon>Metazoa</taxon>
        <taxon>Spiralia</taxon>
        <taxon>Lophotrochozoa</taxon>
        <taxon>Platyhelminthes</taxon>
        <taxon>Trematoda</taxon>
        <taxon>Digenea</taxon>
        <taxon>Strigeidida</taxon>
        <taxon>Schistosomatoidea</taxon>
        <taxon>Schistosomatidae</taxon>
        <taxon>Schistosoma</taxon>
    </lineage>
</organism>
<keyword evidence="2" id="KW-1185">Reference proteome</keyword>
<evidence type="ECO:0000313" key="1">
    <source>
        <dbReference type="EMBL" id="VDP54673.1"/>
    </source>
</evidence>
<gene>
    <name evidence="1" type="ORF">SMRZ_LOCUS25297</name>
</gene>